<comment type="caution">
    <text evidence="4">The sequence shown here is derived from an EMBL/GenBank/DDBJ whole genome shotgun (WGS) entry which is preliminary data.</text>
</comment>
<dbReference type="RefSeq" id="WP_061279809.1">
    <property type="nucleotide sequence ID" value="NZ_CALMQG010000074.1"/>
</dbReference>
<dbReference type="GO" id="GO:0008897">
    <property type="term" value="F:holo-[acyl-carrier-protein] synthase activity"/>
    <property type="evidence" value="ECO:0007669"/>
    <property type="project" value="UniProtKB-EC"/>
</dbReference>
<protein>
    <submittedName>
        <fullName evidence="4">4'-phosphopantetheinyl transferase AcpT</fullName>
        <ecNumber evidence="4">2.7.8.7</ecNumber>
    </submittedName>
</protein>
<proteinExistence type="inferred from homology"/>
<sequence>MYQLFLGYVSQLSGAELPPAVARRAPTGPNRANWLAGRVMLHQVISPLPDMVYGAQGKPAFTAGTPLWFNLSHSGDNIALFLSDEGDVGCDIEVIRPRKNWPALVETLFSPTEQRQVASAPAEHQLALFWQIWTRKEAIIKQRGDSVWQMAHVDSNRCEGPFVADRQLDGLSIAVCTPTPFQPQIIIRLPG</sequence>
<dbReference type="PANTHER" id="PTHR12215:SF10">
    <property type="entry name" value="L-AMINOADIPATE-SEMIALDEHYDE DEHYDROGENASE-PHOSPHOPANTETHEINYL TRANSFERASE"/>
    <property type="match status" value="1"/>
</dbReference>
<feature type="domain" description="4'-phosphopantetheinyl transferase" evidence="3">
    <location>
        <begin position="88"/>
        <end position="159"/>
    </location>
</feature>
<comment type="similarity">
    <text evidence="1">Belongs to the P-Pant transferase superfamily. Gsp/Sfp/HetI/AcpT family.</text>
</comment>
<dbReference type="EC" id="2.7.8.7" evidence="4"/>
<dbReference type="Gene3D" id="3.90.470.20">
    <property type="entry name" value="4'-phosphopantetheinyl transferase domain"/>
    <property type="match status" value="2"/>
</dbReference>
<evidence type="ECO:0000256" key="2">
    <source>
        <dbReference type="ARBA" id="ARBA00022679"/>
    </source>
</evidence>
<accession>A0AAW9C9L2</accession>
<evidence type="ECO:0000256" key="1">
    <source>
        <dbReference type="ARBA" id="ARBA00010990"/>
    </source>
</evidence>
<dbReference type="GO" id="GO:0019878">
    <property type="term" value="P:lysine biosynthetic process via aminoadipic acid"/>
    <property type="evidence" value="ECO:0007669"/>
    <property type="project" value="TreeGrafter"/>
</dbReference>
<dbReference type="GO" id="GO:0000287">
    <property type="term" value="F:magnesium ion binding"/>
    <property type="evidence" value="ECO:0007669"/>
    <property type="project" value="InterPro"/>
</dbReference>
<dbReference type="EMBL" id="JAUEQX010000013">
    <property type="protein sequence ID" value="MDW3778334.1"/>
    <property type="molecule type" value="Genomic_DNA"/>
</dbReference>
<evidence type="ECO:0000313" key="4">
    <source>
        <dbReference type="EMBL" id="MDW3778334.1"/>
    </source>
</evidence>
<dbReference type="SUPFAM" id="SSF56214">
    <property type="entry name" value="4'-phosphopantetheinyl transferase"/>
    <property type="match status" value="2"/>
</dbReference>
<dbReference type="GO" id="GO:0005829">
    <property type="term" value="C:cytosol"/>
    <property type="evidence" value="ECO:0007669"/>
    <property type="project" value="TreeGrafter"/>
</dbReference>
<dbReference type="InterPro" id="IPR008278">
    <property type="entry name" value="4-PPantetheinyl_Trfase_dom"/>
</dbReference>
<dbReference type="AlphaFoldDB" id="A0AAW9C9L2"/>
<dbReference type="Proteomes" id="UP001276300">
    <property type="component" value="Unassembled WGS sequence"/>
</dbReference>
<dbReference type="Pfam" id="PF01648">
    <property type="entry name" value="ACPS"/>
    <property type="match status" value="1"/>
</dbReference>
<reference evidence="4" key="1">
    <citation type="journal article" date="2023" name="J Glob Antimicrob Resist">
        <title>Emergence of NDM-1 and KPC-3 carbapenemases in Kluyvera cryocrescens: Investigating genetic heterogeneity and acquisition routes of blaNDM-1 in Enterobacterales species in Portugal.</title>
        <authorList>
            <person name="Loiodice M."/>
            <person name="Ribeiro M."/>
            <person name="Peixe L."/>
            <person name="Novais A."/>
        </authorList>
    </citation>
    <scope>NUCLEOTIDE SEQUENCE</scope>
    <source>
        <strain evidence="4">K629</strain>
    </source>
</reference>
<organism evidence="4 5">
    <name type="scientific">Kluyvera cryocrescens</name>
    <name type="common">Kluyvera citrophila</name>
    <dbReference type="NCBI Taxonomy" id="580"/>
    <lineage>
        <taxon>Bacteria</taxon>
        <taxon>Pseudomonadati</taxon>
        <taxon>Pseudomonadota</taxon>
        <taxon>Gammaproteobacteria</taxon>
        <taxon>Enterobacterales</taxon>
        <taxon>Enterobacteriaceae</taxon>
        <taxon>Kluyvera</taxon>
    </lineage>
</organism>
<dbReference type="GeneID" id="99776298"/>
<dbReference type="NCBIfam" id="NF007676">
    <property type="entry name" value="PRK10351.1"/>
    <property type="match status" value="1"/>
</dbReference>
<evidence type="ECO:0000259" key="3">
    <source>
        <dbReference type="Pfam" id="PF01648"/>
    </source>
</evidence>
<dbReference type="InterPro" id="IPR050559">
    <property type="entry name" value="P-Pant_transferase_sf"/>
</dbReference>
<gene>
    <name evidence="4" type="primary">acpT</name>
    <name evidence="4" type="ORF">QWU01_16120</name>
</gene>
<name>A0AAW9C9L2_KLUCR</name>
<dbReference type="PANTHER" id="PTHR12215">
    <property type="entry name" value="PHOSPHOPANTETHEINE TRANSFERASE"/>
    <property type="match status" value="1"/>
</dbReference>
<keyword evidence="2 4" id="KW-0808">Transferase</keyword>
<evidence type="ECO:0000313" key="5">
    <source>
        <dbReference type="Proteomes" id="UP001276300"/>
    </source>
</evidence>
<dbReference type="InterPro" id="IPR037143">
    <property type="entry name" value="4-PPantetheinyl_Trfase_dom_sf"/>
</dbReference>